<feature type="chain" id="PRO_5039240261" evidence="2">
    <location>
        <begin position="28"/>
        <end position="339"/>
    </location>
</feature>
<feature type="domain" description="Sortilin N-terminal" evidence="3">
    <location>
        <begin position="81"/>
        <end position="195"/>
    </location>
</feature>
<evidence type="ECO:0000313" key="5">
    <source>
        <dbReference type="Proteomes" id="UP000002892"/>
    </source>
</evidence>
<dbReference type="InterPro" id="IPR031778">
    <property type="entry name" value="Sortilin_N"/>
</dbReference>
<dbReference type="SUPFAM" id="SSF50939">
    <property type="entry name" value="Sialidases"/>
    <property type="match status" value="1"/>
</dbReference>
<dbReference type="STRING" id="646529.Desaci_2079"/>
<dbReference type="Gene3D" id="2.130.10.10">
    <property type="entry name" value="YVTN repeat-like/Quinoprotein amine dehydrogenase"/>
    <property type="match status" value="1"/>
</dbReference>
<feature type="signal peptide" evidence="2">
    <location>
        <begin position="1"/>
        <end position="27"/>
    </location>
</feature>
<accession>I4D5H7</accession>
<name>I4D5H7_DESAJ</name>
<organism evidence="4 5">
    <name type="scientific">Desulfosporosinus acidiphilus (strain DSM 22704 / JCM 16185 / SJ4)</name>
    <dbReference type="NCBI Taxonomy" id="646529"/>
    <lineage>
        <taxon>Bacteria</taxon>
        <taxon>Bacillati</taxon>
        <taxon>Bacillota</taxon>
        <taxon>Clostridia</taxon>
        <taxon>Eubacteriales</taxon>
        <taxon>Desulfitobacteriaceae</taxon>
        <taxon>Desulfosporosinus</taxon>
    </lineage>
</organism>
<dbReference type="eggNOG" id="COG4409">
    <property type="taxonomic scope" value="Bacteria"/>
</dbReference>
<keyword evidence="2" id="KW-0732">Signal</keyword>
<dbReference type="KEGG" id="dai:Desaci_2079"/>
<keyword evidence="5" id="KW-1185">Reference proteome</keyword>
<dbReference type="HOGENOM" id="CLU_882588_0_0_9"/>
<dbReference type="PANTHER" id="PTHR47199:SF2">
    <property type="entry name" value="PHOTOSYSTEM II STABILITY_ASSEMBLY FACTOR HCF136, CHLOROPLASTIC"/>
    <property type="match status" value="1"/>
</dbReference>
<evidence type="ECO:0000313" key="4">
    <source>
        <dbReference type="EMBL" id="AFM41051.1"/>
    </source>
</evidence>
<dbReference type="Pfam" id="PF15902">
    <property type="entry name" value="Sortilin-Vps10"/>
    <property type="match status" value="1"/>
</dbReference>
<dbReference type="InterPro" id="IPR015943">
    <property type="entry name" value="WD40/YVTN_repeat-like_dom_sf"/>
</dbReference>
<evidence type="ECO:0000256" key="2">
    <source>
        <dbReference type="SAM" id="SignalP"/>
    </source>
</evidence>
<dbReference type="Proteomes" id="UP000002892">
    <property type="component" value="Chromosome"/>
</dbReference>
<proteinExistence type="predicted"/>
<dbReference type="EMBL" id="CP003639">
    <property type="protein sequence ID" value="AFM41051.1"/>
    <property type="molecule type" value="Genomic_DNA"/>
</dbReference>
<evidence type="ECO:0000259" key="3">
    <source>
        <dbReference type="Pfam" id="PF15902"/>
    </source>
</evidence>
<dbReference type="PROSITE" id="PS51257">
    <property type="entry name" value="PROKAR_LIPOPROTEIN"/>
    <property type="match status" value="1"/>
</dbReference>
<dbReference type="AlphaFoldDB" id="I4D5H7"/>
<evidence type="ECO:0000256" key="1">
    <source>
        <dbReference type="ARBA" id="ARBA00022737"/>
    </source>
</evidence>
<gene>
    <name evidence="4" type="ordered locus">Desaci_2079</name>
</gene>
<protein>
    <submittedName>
        <fullName evidence="4">BNR/Asp-box repeat protein</fullName>
    </submittedName>
</protein>
<dbReference type="Gene3D" id="2.120.10.10">
    <property type="match status" value="1"/>
</dbReference>
<dbReference type="InterPro" id="IPR036278">
    <property type="entry name" value="Sialidase_sf"/>
</dbReference>
<dbReference type="PANTHER" id="PTHR47199">
    <property type="entry name" value="PHOTOSYSTEM II STABILITY/ASSEMBLY FACTOR HCF136, CHLOROPLASTIC"/>
    <property type="match status" value="1"/>
</dbReference>
<sequence length="339" mass="36688">MVRKHYRLLSNIIVLMLMLTGCGNLNSSNVGNSQSPVSINNNETLSNSDTNTSKLSLGALSNLTSIHMVNAMTGWALSQGSLLRTVDGGASWTNVTPKGVDSTSVGTLLSYDAQTLWVVFNKESSTSITVYHTTDGGQKWESAEINTAPYYGRVTSLDFIDLTHGWLLASYDVSMGSESVEVFQSNDGGASWKSNASAILNEKPSNALPLAGSKNGLVFSNQKNGWLTGFSHGDGIWLYSSSDGGRTWSQKTIVTPQGYHTDGGAVSTEPPHFFNQKEGVLPVEFRGENPPAFVFYRTEDGGLSWTPTTPVQTAQESQEYRGFHWSIIDATHAFVSDGY</sequence>
<reference evidence="4 5" key="1">
    <citation type="journal article" date="2012" name="J. Bacteriol.">
        <title>Complete genome sequences of Desulfosporosinus orientis DSM765T, Desulfosporosinus youngiae DSM17734T, Desulfosporosinus meridiei DSM13257T, and Desulfosporosinus acidiphilus DSM22704T.</title>
        <authorList>
            <person name="Pester M."/>
            <person name="Brambilla E."/>
            <person name="Alazard D."/>
            <person name="Rattei T."/>
            <person name="Weinmaier T."/>
            <person name="Han J."/>
            <person name="Lucas S."/>
            <person name="Lapidus A."/>
            <person name="Cheng J.F."/>
            <person name="Goodwin L."/>
            <person name="Pitluck S."/>
            <person name="Peters L."/>
            <person name="Ovchinnikova G."/>
            <person name="Teshima H."/>
            <person name="Detter J.C."/>
            <person name="Han C.S."/>
            <person name="Tapia R."/>
            <person name="Land M.L."/>
            <person name="Hauser L."/>
            <person name="Kyrpides N.C."/>
            <person name="Ivanova N.N."/>
            <person name="Pagani I."/>
            <person name="Huntmann M."/>
            <person name="Wei C.L."/>
            <person name="Davenport K.W."/>
            <person name="Daligault H."/>
            <person name="Chain P.S."/>
            <person name="Chen A."/>
            <person name="Mavromatis K."/>
            <person name="Markowitz V."/>
            <person name="Szeto E."/>
            <person name="Mikhailova N."/>
            <person name="Pati A."/>
            <person name="Wagner M."/>
            <person name="Woyke T."/>
            <person name="Ollivier B."/>
            <person name="Klenk H.P."/>
            <person name="Spring S."/>
            <person name="Loy A."/>
        </authorList>
    </citation>
    <scope>NUCLEOTIDE SEQUENCE [LARGE SCALE GENOMIC DNA]</scope>
    <source>
        <strain evidence="5">DSM 22704 / JCM 16185 / SJ4</strain>
    </source>
</reference>
<keyword evidence="1" id="KW-0677">Repeat</keyword>
<dbReference type="CDD" id="cd15482">
    <property type="entry name" value="Sialidase_non-viral"/>
    <property type="match status" value="1"/>
</dbReference>